<protein>
    <submittedName>
        <fullName evidence="1">Uncharacterized protein</fullName>
    </submittedName>
</protein>
<evidence type="ECO:0000313" key="2">
    <source>
        <dbReference type="Proteomes" id="UP001162164"/>
    </source>
</evidence>
<evidence type="ECO:0000313" key="1">
    <source>
        <dbReference type="EMBL" id="KAJ8944245.1"/>
    </source>
</evidence>
<reference evidence="1" key="1">
    <citation type="journal article" date="2023" name="Insect Mol. Biol.">
        <title>Genome sequencing provides insights into the evolution of gene families encoding plant cell wall-degrading enzymes in longhorned beetles.</title>
        <authorList>
            <person name="Shin N.R."/>
            <person name="Okamura Y."/>
            <person name="Kirsch R."/>
            <person name="Pauchet Y."/>
        </authorList>
    </citation>
    <scope>NUCLEOTIDE SEQUENCE</scope>
    <source>
        <strain evidence="1">MMC_N1</strain>
    </source>
</reference>
<keyword evidence="2" id="KW-1185">Reference proteome</keyword>
<name>A0ABQ9IQL7_9CUCU</name>
<feature type="non-terminal residue" evidence="1">
    <location>
        <position position="77"/>
    </location>
</feature>
<organism evidence="1 2">
    <name type="scientific">Molorchus minor</name>
    <dbReference type="NCBI Taxonomy" id="1323400"/>
    <lineage>
        <taxon>Eukaryota</taxon>
        <taxon>Metazoa</taxon>
        <taxon>Ecdysozoa</taxon>
        <taxon>Arthropoda</taxon>
        <taxon>Hexapoda</taxon>
        <taxon>Insecta</taxon>
        <taxon>Pterygota</taxon>
        <taxon>Neoptera</taxon>
        <taxon>Endopterygota</taxon>
        <taxon>Coleoptera</taxon>
        <taxon>Polyphaga</taxon>
        <taxon>Cucujiformia</taxon>
        <taxon>Chrysomeloidea</taxon>
        <taxon>Cerambycidae</taxon>
        <taxon>Lamiinae</taxon>
        <taxon>Monochamini</taxon>
        <taxon>Molorchus</taxon>
    </lineage>
</organism>
<dbReference type="EMBL" id="JAPWTJ010004517">
    <property type="protein sequence ID" value="KAJ8944245.1"/>
    <property type="molecule type" value="Genomic_DNA"/>
</dbReference>
<accession>A0ABQ9IQL7</accession>
<comment type="caution">
    <text evidence="1">The sequence shown here is derived from an EMBL/GenBank/DDBJ whole genome shotgun (WGS) entry which is preliminary data.</text>
</comment>
<sequence length="77" mass="8999">MEKVHVIDILVVSELRHTLILGVDFWLAMGVVPDLKRDVWKFSSEIPINKVYGLTVDDNLTPTQRQRLHNLLEEKFE</sequence>
<gene>
    <name evidence="1" type="ORF">NQ317_015263</name>
</gene>
<dbReference type="Proteomes" id="UP001162164">
    <property type="component" value="Unassembled WGS sequence"/>
</dbReference>
<proteinExistence type="predicted"/>